<evidence type="ECO:0000313" key="1">
    <source>
        <dbReference type="EMBL" id="KAI5674900.1"/>
    </source>
</evidence>
<organism evidence="1 2">
    <name type="scientific">Catharanthus roseus</name>
    <name type="common">Madagascar periwinkle</name>
    <name type="synonym">Vinca rosea</name>
    <dbReference type="NCBI Taxonomy" id="4058"/>
    <lineage>
        <taxon>Eukaryota</taxon>
        <taxon>Viridiplantae</taxon>
        <taxon>Streptophyta</taxon>
        <taxon>Embryophyta</taxon>
        <taxon>Tracheophyta</taxon>
        <taxon>Spermatophyta</taxon>
        <taxon>Magnoliopsida</taxon>
        <taxon>eudicotyledons</taxon>
        <taxon>Gunneridae</taxon>
        <taxon>Pentapetalae</taxon>
        <taxon>asterids</taxon>
        <taxon>lamiids</taxon>
        <taxon>Gentianales</taxon>
        <taxon>Apocynaceae</taxon>
        <taxon>Rauvolfioideae</taxon>
        <taxon>Vinceae</taxon>
        <taxon>Catharanthinae</taxon>
        <taxon>Catharanthus</taxon>
    </lineage>
</organism>
<dbReference type="Proteomes" id="UP001060085">
    <property type="component" value="Linkage Group LG02"/>
</dbReference>
<protein>
    <submittedName>
        <fullName evidence="1">Uncharacterized protein</fullName>
    </submittedName>
</protein>
<gene>
    <name evidence="1" type="ORF">M9H77_05850</name>
</gene>
<name>A0ACC0BQF1_CATRO</name>
<accession>A0ACC0BQF1</accession>
<evidence type="ECO:0000313" key="2">
    <source>
        <dbReference type="Proteomes" id="UP001060085"/>
    </source>
</evidence>
<reference evidence="2" key="1">
    <citation type="journal article" date="2023" name="Nat. Plants">
        <title>Single-cell RNA sequencing provides a high-resolution roadmap for understanding the multicellular compartmentation of specialized metabolism.</title>
        <authorList>
            <person name="Sun S."/>
            <person name="Shen X."/>
            <person name="Li Y."/>
            <person name="Li Y."/>
            <person name="Wang S."/>
            <person name="Li R."/>
            <person name="Zhang H."/>
            <person name="Shen G."/>
            <person name="Guo B."/>
            <person name="Wei J."/>
            <person name="Xu J."/>
            <person name="St-Pierre B."/>
            <person name="Chen S."/>
            <person name="Sun C."/>
        </authorList>
    </citation>
    <scope>NUCLEOTIDE SEQUENCE [LARGE SCALE GENOMIC DNA]</scope>
</reference>
<comment type="caution">
    <text evidence="1">The sequence shown here is derived from an EMBL/GenBank/DDBJ whole genome shotgun (WGS) entry which is preliminary data.</text>
</comment>
<keyword evidence="2" id="KW-1185">Reference proteome</keyword>
<dbReference type="EMBL" id="CM044702">
    <property type="protein sequence ID" value="KAI5674900.1"/>
    <property type="molecule type" value="Genomic_DNA"/>
</dbReference>
<proteinExistence type="predicted"/>
<sequence>MADGMFIEIQGDYCHVRGNGTGEAVVEDKQETWFQMDQEREKAHSNLFNVSSLCDQRISMANKGSVCANTQYSTPQHWMQNQLQEKDMILHICESSRPEDVQRQLFKVGKSPKEKPHNSFSLASLELLNNYGKVSKHVSNETVSVIASAEDVRSKKLSVGEIVRVAGERYIQFSNQKFDGLSMFIHPYSSALSNLSIEETADVELVQHLLAAAELVGQEQFDIASALITRCQWIASDIGNAVQRIVFYFAEALQQRIEIETGRTTLDRIQEQVAYQMKLQVDFHVSFLECHRVIPFSQVLQLAAVESIVESFKTASKIHLIDLHIRSGIQWTALMQALAERFDNPLLKISALETTNKQHLEETGKRLMSFAQSMNISFSFHIVSVSDMKDLREEMFKREPDEAVAVYSSLILRTMISNPDNLRSVMRAVRKLRPSIFVVIEVEANHNSPSFVSRFIESLFFYGAYFDCLEDCMERDNLHRKTIEGIYLGGGIRNIVGTEGDRRCTRNVKVEVWREYFTRFGMAEVELSESSLRQAYMVLKKFTKASGCTLTNNGKGLVIGWKGTPIHSLTTWKFL</sequence>